<name>A0A179UWB8_BLAGS</name>
<dbReference type="AlphaFoldDB" id="A0A179UWB8"/>
<dbReference type="OrthoDB" id="1924260at2759"/>
<dbReference type="EMBL" id="GG657466">
    <property type="protein sequence ID" value="OAT12150.1"/>
    <property type="molecule type" value="Genomic_DNA"/>
</dbReference>
<dbReference type="VEuPathDB" id="FungiDB:BDBG_07535"/>
<dbReference type="GeneID" id="8502442"/>
<reference evidence="2" key="1">
    <citation type="journal article" date="2015" name="PLoS Genet.">
        <title>The dynamic genome and transcriptome of the human fungal pathogen Blastomyces and close relative Emmonsia.</title>
        <authorList>
            <person name="Munoz J.F."/>
            <person name="Gauthier G.M."/>
            <person name="Desjardins C.A."/>
            <person name="Gallo J.E."/>
            <person name="Holder J."/>
            <person name="Sullivan T.D."/>
            <person name="Marty A.J."/>
            <person name="Carmen J.C."/>
            <person name="Chen Z."/>
            <person name="Ding L."/>
            <person name="Gujja S."/>
            <person name="Magrini V."/>
            <person name="Misas E."/>
            <person name="Mitreva M."/>
            <person name="Priest M."/>
            <person name="Saif S."/>
            <person name="Whiston E.A."/>
            <person name="Young S."/>
            <person name="Zeng Q."/>
            <person name="Goldman W.E."/>
            <person name="Mardis E.R."/>
            <person name="Taylor J.W."/>
            <person name="McEwen J.G."/>
            <person name="Clay O.K."/>
            <person name="Klein B.S."/>
            <person name="Cuomo C.A."/>
        </authorList>
    </citation>
    <scope>NUCLEOTIDE SEQUENCE [LARGE SCALE GENOMIC DNA]</scope>
    <source>
        <strain evidence="2">SLH14081</strain>
    </source>
</reference>
<protein>
    <submittedName>
        <fullName evidence="1">Uncharacterized protein</fullName>
    </submittedName>
</protein>
<dbReference type="RefSeq" id="XP_031580232.1">
    <property type="nucleotide sequence ID" value="XM_031723130.1"/>
</dbReference>
<sequence length="123" mass="13717">MENQSITQSTRVKAANHPVLLPDGSTSEIADGSDFLHVVRQDCTILRPAMTAYWTILLQEDARFKYYQRELSGANNGQNRVRCAWVEEDRIDTSEKLGIPTVRRGSRNVSHTGLDCPGGNISL</sequence>
<accession>A0A179UWB8</accession>
<organism evidence="1 2">
    <name type="scientific">Blastomyces gilchristii (strain SLH14081)</name>
    <name type="common">Blastomyces dermatitidis</name>
    <dbReference type="NCBI Taxonomy" id="559298"/>
    <lineage>
        <taxon>Eukaryota</taxon>
        <taxon>Fungi</taxon>
        <taxon>Dikarya</taxon>
        <taxon>Ascomycota</taxon>
        <taxon>Pezizomycotina</taxon>
        <taxon>Eurotiomycetes</taxon>
        <taxon>Eurotiomycetidae</taxon>
        <taxon>Onygenales</taxon>
        <taxon>Ajellomycetaceae</taxon>
        <taxon>Blastomyces</taxon>
    </lineage>
</organism>
<dbReference type="KEGG" id="bgh:BDBG_07535"/>
<gene>
    <name evidence="1" type="ORF">BDBG_07535</name>
</gene>
<evidence type="ECO:0000313" key="2">
    <source>
        <dbReference type="Proteomes" id="UP000002038"/>
    </source>
</evidence>
<evidence type="ECO:0000313" key="1">
    <source>
        <dbReference type="EMBL" id="OAT12150.1"/>
    </source>
</evidence>
<proteinExistence type="predicted"/>
<keyword evidence="2" id="KW-1185">Reference proteome</keyword>
<dbReference type="Proteomes" id="UP000002038">
    <property type="component" value="Unassembled WGS sequence"/>
</dbReference>